<protein>
    <recommendedName>
        <fullName evidence="5">Glycoside hydrolase family 19 catalytic domain-containing protein</fullName>
    </recommendedName>
</protein>
<dbReference type="PANTHER" id="PTHR22595:SF79">
    <property type="entry name" value="CHITINASE 12"/>
    <property type="match status" value="1"/>
</dbReference>
<feature type="compositionally biased region" description="Basic and acidic residues" evidence="3">
    <location>
        <begin position="301"/>
        <end position="313"/>
    </location>
</feature>
<evidence type="ECO:0000313" key="7">
    <source>
        <dbReference type="Proteomes" id="UP001419268"/>
    </source>
</evidence>
<dbReference type="EMBL" id="JBBNAG010000002">
    <property type="protein sequence ID" value="KAK9158743.1"/>
    <property type="molecule type" value="Genomic_DNA"/>
</dbReference>
<keyword evidence="7" id="KW-1185">Reference proteome</keyword>
<dbReference type="Pfam" id="PF00182">
    <property type="entry name" value="Glyco_hydro_19"/>
    <property type="match status" value="1"/>
</dbReference>
<dbReference type="GO" id="GO:0050832">
    <property type="term" value="P:defense response to fungus"/>
    <property type="evidence" value="ECO:0007669"/>
    <property type="project" value="TreeGrafter"/>
</dbReference>
<keyword evidence="1" id="KW-0611">Plant defense</keyword>
<feature type="signal peptide" evidence="4">
    <location>
        <begin position="1"/>
        <end position="27"/>
    </location>
</feature>
<proteinExistence type="predicted"/>
<dbReference type="Gene3D" id="1.10.530.10">
    <property type="match status" value="1"/>
</dbReference>
<feature type="domain" description="Glycoside hydrolase family 19 catalytic" evidence="5">
    <location>
        <begin position="34"/>
        <end position="105"/>
    </location>
</feature>
<keyword evidence="4" id="KW-0732">Signal</keyword>
<dbReference type="PANTHER" id="PTHR22595">
    <property type="entry name" value="CHITINASE-RELATED"/>
    <property type="match status" value="1"/>
</dbReference>
<keyword evidence="2" id="KW-1015">Disulfide bond</keyword>
<feature type="region of interest" description="Disordered" evidence="3">
    <location>
        <begin position="298"/>
        <end position="322"/>
    </location>
</feature>
<dbReference type="InterPro" id="IPR000726">
    <property type="entry name" value="Glyco_hydro_19_cat"/>
</dbReference>
<comment type="caution">
    <text evidence="6">The sequence shown here is derived from an EMBL/GenBank/DDBJ whole genome shotgun (WGS) entry which is preliminary data.</text>
</comment>
<dbReference type="GO" id="GO:0006032">
    <property type="term" value="P:chitin catabolic process"/>
    <property type="evidence" value="ECO:0007669"/>
    <property type="project" value="InterPro"/>
</dbReference>
<evidence type="ECO:0000256" key="4">
    <source>
        <dbReference type="SAM" id="SignalP"/>
    </source>
</evidence>
<reference evidence="6 7" key="1">
    <citation type="submission" date="2024-01" db="EMBL/GenBank/DDBJ databases">
        <title>Genome assemblies of Stephania.</title>
        <authorList>
            <person name="Yang L."/>
        </authorList>
    </citation>
    <scope>NUCLEOTIDE SEQUENCE [LARGE SCALE GENOMIC DNA]</scope>
    <source>
        <strain evidence="6">JXDWG</strain>
        <tissue evidence="6">Leaf</tissue>
    </source>
</reference>
<feature type="chain" id="PRO_5042926491" description="Glycoside hydrolase family 19 catalytic domain-containing protein" evidence="4">
    <location>
        <begin position="28"/>
        <end position="322"/>
    </location>
</feature>
<dbReference type="Proteomes" id="UP001419268">
    <property type="component" value="Unassembled WGS sequence"/>
</dbReference>
<organism evidence="6 7">
    <name type="scientific">Stephania cephalantha</name>
    <dbReference type="NCBI Taxonomy" id="152367"/>
    <lineage>
        <taxon>Eukaryota</taxon>
        <taxon>Viridiplantae</taxon>
        <taxon>Streptophyta</taxon>
        <taxon>Embryophyta</taxon>
        <taxon>Tracheophyta</taxon>
        <taxon>Spermatophyta</taxon>
        <taxon>Magnoliopsida</taxon>
        <taxon>Ranunculales</taxon>
        <taxon>Menispermaceae</taxon>
        <taxon>Menispermoideae</taxon>
        <taxon>Cissampelideae</taxon>
        <taxon>Stephania</taxon>
    </lineage>
</organism>
<evidence type="ECO:0000256" key="1">
    <source>
        <dbReference type="ARBA" id="ARBA00022821"/>
    </source>
</evidence>
<sequence>MGKPLSSVIALSVLLCLVSLVVKVALAQDISSLINEANFNNMLKHHGEGNCRGRFYTYNSFLIVACSFGGYATTGDPDTLKTEIVAFFAQTSHETTDTYTYAEEGEKDNADRIWELILVLYRDKAAAVVSGTSWRKTTSAMTTTGMMASMRRKLDGLLEKRAEHRSVKMAVGTKGRSQEFGNAFQSAKRSDRLGQACELKTTTTMTTTRTMASMRRKLDGLLEKRAEQRPVKLAVRPRDFILGLASLLAQSMEIDREGVRLRPRERFRHMEPRVKFDLGTFHTESIWSPCREILDSTSRTRSRDSGLGRKDLTHPTTTLLHG</sequence>
<name>A0AAP0KU22_9MAGN</name>
<dbReference type="GO" id="GO:0004568">
    <property type="term" value="F:chitinase activity"/>
    <property type="evidence" value="ECO:0007669"/>
    <property type="project" value="InterPro"/>
</dbReference>
<dbReference type="GO" id="GO:0016998">
    <property type="term" value="P:cell wall macromolecule catabolic process"/>
    <property type="evidence" value="ECO:0007669"/>
    <property type="project" value="InterPro"/>
</dbReference>
<gene>
    <name evidence="6" type="ORF">Scep_005317</name>
</gene>
<evidence type="ECO:0000256" key="2">
    <source>
        <dbReference type="ARBA" id="ARBA00023157"/>
    </source>
</evidence>
<accession>A0AAP0KU22</accession>
<evidence type="ECO:0000256" key="3">
    <source>
        <dbReference type="SAM" id="MobiDB-lite"/>
    </source>
</evidence>
<evidence type="ECO:0000259" key="5">
    <source>
        <dbReference type="Pfam" id="PF00182"/>
    </source>
</evidence>
<dbReference type="AlphaFoldDB" id="A0AAP0KU22"/>
<dbReference type="SUPFAM" id="SSF53955">
    <property type="entry name" value="Lysozyme-like"/>
    <property type="match status" value="1"/>
</dbReference>
<dbReference type="InterPro" id="IPR023346">
    <property type="entry name" value="Lysozyme-like_dom_sf"/>
</dbReference>
<evidence type="ECO:0000313" key="6">
    <source>
        <dbReference type="EMBL" id="KAK9158743.1"/>
    </source>
</evidence>